<sequence length="341" mass="35314">MLALNFALVALATAVSVVQASPTLTARQSDNGYCSQLLTICAAAPNTLTNPWSSKACIFGATCFGGQRPVDGFLSALAGAKNTSSALASVNAPRVSQSVFDSISTNGQVITQQNYIDGVFGTLATTNGPFPDASFVINDYQRVTVWTAFCNGQGVPFKNFADYYQFSATVSSPGCASTTTTQPPPSSSPTSVSSDASCNKMFNTCVAQANSAVSDAWSHPACLYAASCFGGQRPVDGLLATVFGAKGGSGTAPVSVSETRLSTATMKTISTDGSTITQQNFIDGYFGLLSSLGGPFPDASVVISYFSRIQAWTGFCTGGIPFMNFADYFQFSASVSSSTSC</sequence>
<evidence type="ECO:0000313" key="2">
    <source>
        <dbReference type="EMBL" id="KAF5309257.1"/>
    </source>
</evidence>
<feature type="signal peptide" evidence="1">
    <location>
        <begin position="1"/>
        <end position="20"/>
    </location>
</feature>
<dbReference type="EMBL" id="JAACJJ010000060">
    <property type="protein sequence ID" value="KAF5309257.1"/>
    <property type="molecule type" value="Genomic_DNA"/>
</dbReference>
<keyword evidence="1" id="KW-0732">Signal</keyword>
<proteinExistence type="predicted"/>
<reference evidence="2 3" key="1">
    <citation type="journal article" date="2020" name="ISME J.">
        <title>Uncovering the hidden diversity of litter-decomposition mechanisms in mushroom-forming fungi.</title>
        <authorList>
            <person name="Floudas D."/>
            <person name="Bentzer J."/>
            <person name="Ahren D."/>
            <person name="Johansson T."/>
            <person name="Persson P."/>
            <person name="Tunlid A."/>
        </authorList>
    </citation>
    <scope>NUCLEOTIDE SEQUENCE [LARGE SCALE GENOMIC DNA]</scope>
    <source>
        <strain evidence="2 3">CBS 101986</strain>
    </source>
</reference>
<feature type="chain" id="PRO_5034884962" evidence="1">
    <location>
        <begin position="21"/>
        <end position="341"/>
    </location>
</feature>
<comment type="caution">
    <text evidence="2">The sequence shown here is derived from an EMBL/GenBank/DDBJ whole genome shotgun (WGS) entry which is preliminary data.</text>
</comment>
<keyword evidence="3" id="KW-1185">Reference proteome</keyword>
<name>A0A8H5AQK9_9AGAR</name>
<evidence type="ECO:0000313" key="3">
    <source>
        <dbReference type="Proteomes" id="UP000567179"/>
    </source>
</evidence>
<dbReference type="OrthoDB" id="2734890at2759"/>
<organism evidence="2 3">
    <name type="scientific">Psilocybe cf. subviscida</name>
    <dbReference type="NCBI Taxonomy" id="2480587"/>
    <lineage>
        <taxon>Eukaryota</taxon>
        <taxon>Fungi</taxon>
        <taxon>Dikarya</taxon>
        <taxon>Basidiomycota</taxon>
        <taxon>Agaricomycotina</taxon>
        <taxon>Agaricomycetes</taxon>
        <taxon>Agaricomycetidae</taxon>
        <taxon>Agaricales</taxon>
        <taxon>Agaricineae</taxon>
        <taxon>Strophariaceae</taxon>
        <taxon>Psilocybe</taxon>
    </lineage>
</organism>
<evidence type="ECO:0000256" key="1">
    <source>
        <dbReference type="SAM" id="SignalP"/>
    </source>
</evidence>
<accession>A0A8H5AQK9</accession>
<gene>
    <name evidence="2" type="ORF">D9619_012698</name>
</gene>
<protein>
    <submittedName>
        <fullName evidence="2">Uncharacterized protein</fullName>
    </submittedName>
</protein>
<dbReference type="AlphaFoldDB" id="A0A8H5AQK9"/>
<dbReference type="Proteomes" id="UP000567179">
    <property type="component" value="Unassembled WGS sequence"/>
</dbReference>